<accession>A0AAV6TSB6</accession>
<dbReference type="Gene3D" id="1.10.10.2590">
    <property type="entry name" value="BEN domain"/>
    <property type="match status" value="1"/>
</dbReference>
<dbReference type="SMART" id="SM01025">
    <property type="entry name" value="BEN"/>
    <property type="match status" value="1"/>
</dbReference>
<reference evidence="3 4" key="1">
    <citation type="journal article" date="2022" name="Nat. Ecol. Evol.">
        <title>A masculinizing supergene underlies an exaggerated male reproductive morph in a spider.</title>
        <authorList>
            <person name="Hendrickx F."/>
            <person name="De Corte Z."/>
            <person name="Sonet G."/>
            <person name="Van Belleghem S.M."/>
            <person name="Kostlbacher S."/>
            <person name="Vangestel C."/>
        </authorList>
    </citation>
    <scope>NUCLEOTIDE SEQUENCE [LARGE SCALE GENOMIC DNA]</scope>
    <source>
        <strain evidence="3">W744_W776</strain>
    </source>
</reference>
<dbReference type="PANTHER" id="PTHR14628:SF1">
    <property type="entry name" value="BEN DOMAIN-CONTAINING PROTEIN 5"/>
    <property type="match status" value="1"/>
</dbReference>
<dbReference type="PANTHER" id="PTHR14628">
    <property type="entry name" value="BEN DOMAIN-CONTAINING PROTEIN 5"/>
    <property type="match status" value="1"/>
</dbReference>
<dbReference type="AlphaFoldDB" id="A0AAV6TSB6"/>
<protein>
    <recommendedName>
        <fullName evidence="2">BEN domain-containing protein</fullName>
    </recommendedName>
</protein>
<gene>
    <name evidence="3" type="ORF">JTE90_015754</name>
</gene>
<feature type="domain" description="BEN" evidence="2">
    <location>
        <begin position="164"/>
        <end position="280"/>
    </location>
</feature>
<keyword evidence="1" id="KW-0175">Coiled coil</keyword>
<evidence type="ECO:0000313" key="3">
    <source>
        <dbReference type="EMBL" id="KAG8174482.1"/>
    </source>
</evidence>
<dbReference type="EMBL" id="JAFNEN010001204">
    <property type="protein sequence ID" value="KAG8174482.1"/>
    <property type="molecule type" value="Genomic_DNA"/>
</dbReference>
<evidence type="ECO:0000256" key="1">
    <source>
        <dbReference type="SAM" id="Coils"/>
    </source>
</evidence>
<comment type="caution">
    <text evidence="3">The sequence shown here is derived from an EMBL/GenBank/DDBJ whole genome shotgun (WGS) entry which is preliminary data.</text>
</comment>
<dbReference type="InterPro" id="IPR040391">
    <property type="entry name" value="BEND5"/>
</dbReference>
<dbReference type="GO" id="GO:0003677">
    <property type="term" value="F:DNA binding"/>
    <property type="evidence" value="ECO:0007669"/>
    <property type="project" value="InterPro"/>
</dbReference>
<evidence type="ECO:0000259" key="2">
    <source>
        <dbReference type="PROSITE" id="PS51457"/>
    </source>
</evidence>
<dbReference type="InterPro" id="IPR018379">
    <property type="entry name" value="BEN_domain"/>
</dbReference>
<keyword evidence="4" id="KW-1185">Reference proteome</keyword>
<organism evidence="3 4">
    <name type="scientific">Oedothorax gibbosus</name>
    <dbReference type="NCBI Taxonomy" id="931172"/>
    <lineage>
        <taxon>Eukaryota</taxon>
        <taxon>Metazoa</taxon>
        <taxon>Ecdysozoa</taxon>
        <taxon>Arthropoda</taxon>
        <taxon>Chelicerata</taxon>
        <taxon>Arachnida</taxon>
        <taxon>Araneae</taxon>
        <taxon>Araneomorphae</taxon>
        <taxon>Entelegynae</taxon>
        <taxon>Araneoidea</taxon>
        <taxon>Linyphiidae</taxon>
        <taxon>Erigoninae</taxon>
        <taxon>Oedothorax</taxon>
    </lineage>
</organism>
<dbReference type="PROSITE" id="PS51457">
    <property type="entry name" value="BEN"/>
    <property type="match status" value="1"/>
</dbReference>
<name>A0AAV6TSB6_9ARAC</name>
<feature type="coiled-coil region" evidence="1">
    <location>
        <begin position="23"/>
        <end position="71"/>
    </location>
</feature>
<dbReference type="GO" id="GO:0045892">
    <property type="term" value="P:negative regulation of DNA-templated transcription"/>
    <property type="evidence" value="ECO:0007669"/>
    <property type="project" value="InterPro"/>
</dbReference>
<dbReference type="Proteomes" id="UP000827092">
    <property type="component" value="Unassembled WGS sequence"/>
</dbReference>
<sequence>MSKSCFPRTDSSDEDDLVLKSELEKIKTECDKANRKLKLKHEENIQLKKKNDKLQELNVRLQDQLLSLLRSPTAQQQHTNRSLLDIPPPAGENCEKEKNANEGLNLMSVAVEESNPSSTHITSINVSQDVQVSSVVVEEGYSSSTAKIADIQNVESKDEEMVFAPGVTIPKEKWLKVIAAKNINESRFVRNLAVTLWGSEKLTERSVTGAPCKRFKNKQENAVEAKQALTPVKVEAVKNALEFWLREHQGKDVGEAQKLSSASSVRKMLSDKIMDLQKQQRKMNNSQ</sequence>
<evidence type="ECO:0000313" key="4">
    <source>
        <dbReference type="Proteomes" id="UP000827092"/>
    </source>
</evidence>
<proteinExistence type="predicted"/>